<protein>
    <submittedName>
        <fullName evidence="5">Methyltransferase</fullName>
    </submittedName>
</protein>
<dbReference type="GO" id="GO:0032259">
    <property type="term" value="P:methylation"/>
    <property type="evidence" value="ECO:0007669"/>
    <property type="project" value="UniProtKB-KW"/>
</dbReference>
<dbReference type="GO" id="GO:0008171">
    <property type="term" value="F:O-methyltransferase activity"/>
    <property type="evidence" value="ECO:0007669"/>
    <property type="project" value="InterPro"/>
</dbReference>
<gene>
    <name evidence="5" type="ORF">BS329_31325</name>
</gene>
<keyword evidence="1 5" id="KW-0489">Methyltransferase</keyword>
<reference evidence="5 6" key="1">
    <citation type="submission" date="2016-01" db="EMBL/GenBank/DDBJ databases">
        <title>Amycolatopsis coloradensis genome sequencing and assembly.</title>
        <authorList>
            <person name="Mayilraj S."/>
        </authorList>
    </citation>
    <scope>NUCLEOTIDE SEQUENCE [LARGE SCALE GENOMIC DNA]</scope>
    <source>
        <strain evidence="5 6">DSM 44225</strain>
    </source>
</reference>
<evidence type="ECO:0000259" key="4">
    <source>
        <dbReference type="Pfam" id="PF00891"/>
    </source>
</evidence>
<dbReference type="RefSeq" id="WP_076165244.1">
    <property type="nucleotide sequence ID" value="NZ_JBEZVB010000009.1"/>
</dbReference>
<evidence type="ECO:0000256" key="2">
    <source>
        <dbReference type="ARBA" id="ARBA00022679"/>
    </source>
</evidence>
<feature type="domain" description="O-methyltransferase C-terminal" evidence="4">
    <location>
        <begin position="100"/>
        <end position="299"/>
    </location>
</feature>
<organism evidence="5 6">
    <name type="scientific">Amycolatopsis coloradensis</name>
    <dbReference type="NCBI Taxonomy" id="76021"/>
    <lineage>
        <taxon>Bacteria</taxon>
        <taxon>Bacillati</taxon>
        <taxon>Actinomycetota</taxon>
        <taxon>Actinomycetes</taxon>
        <taxon>Pseudonocardiales</taxon>
        <taxon>Pseudonocardiaceae</taxon>
        <taxon>Amycolatopsis</taxon>
    </lineage>
</organism>
<dbReference type="SUPFAM" id="SSF46785">
    <property type="entry name" value="Winged helix' DNA-binding domain"/>
    <property type="match status" value="1"/>
</dbReference>
<dbReference type="Proteomes" id="UP000187486">
    <property type="component" value="Unassembled WGS sequence"/>
</dbReference>
<evidence type="ECO:0000313" key="6">
    <source>
        <dbReference type="Proteomes" id="UP000187486"/>
    </source>
</evidence>
<dbReference type="PROSITE" id="PS51683">
    <property type="entry name" value="SAM_OMT_II"/>
    <property type="match status" value="1"/>
</dbReference>
<evidence type="ECO:0000313" key="5">
    <source>
        <dbReference type="EMBL" id="OLZ46150.1"/>
    </source>
</evidence>
<dbReference type="OrthoDB" id="3804952at2"/>
<dbReference type="Pfam" id="PF00891">
    <property type="entry name" value="Methyltransf_2"/>
    <property type="match status" value="1"/>
</dbReference>
<dbReference type="EMBL" id="MQUQ01000018">
    <property type="protein sequence ID" value="OLZ46150.1"/>
    <property type="molecule type" value="Genomic_DNA"/>
</dbReference>
<accession>A0A1R0KJD6</accession>
<dbReference type="STRING" id="76021.BS329_31325"/>
<dbReference type="SUPFAM" id="SSF53335">
    <property type="entry name" value="S-adenosyl-L-methionine-dependent methyltransferases"/>
    <property type="match status" value="1"/>
</dbReference>
<keyword evidence="6" id="KW-1185">Reference proteome</keyword>
<dbReference type="InterPro" id="IPR036388">
    <property type="entry name" value="WH-like_DNA-bd_sf"/>
</dbReference>
<dbReference type="InterPro" id="IPR029063">
    <property type="entry name" value="SAM-dependent_MTases_sf"/>
</dbReference>
<name>A0A1R0KJD6_9PSEU</name>
<dbReference type="Gene3D" id="1.10.287.1350">
    <property type="match status" value="1"/>
</dbReference>
<dbReference type="Gene3D" id="3.40.50.150">
    <property type="entry name" value="Vaccinia Virus protein VP39"/>
    <property type="match status" value="1"/>
</dbReference>
<evidence type="ECO:0000256" key="1">
    <source>
        <dbReference type="ARBA" id="ARBA00022603"/>
    </source>
</evidence>
<dbReference type="Gene3D" id="1.10.10.10">
    <property type="entry name" value="Winged helix-like DNA-binding domain superfamily/Winged helix DNA-binding domain"/>
    <property type="match status" value="1"/>
</dbReference>
<dbReference type="InterPro" id="IPR036390">
    <property type="entry name" value="WH_DNA-bd_sf"/>
</dbReference>
<keyword evidence="2 5" id="KW-0808">Transferase</keyword>
<dbReference type="PANTHER" id="PTHR43712">
    <property type="entry name" value="PUTATIVE (AFU_ORTHOLOGUE AFUA_4G14580)-RELATED"/>
    <property type="match status" value="1"/>
</dbReference>
<comment type="caution">
    <text evidence="5">The sequence shown here is derived from an EMBL/GenBank/DDBJ whole genome shotgun (WGS) entry which is preliminary data.</text>
</comment>
<dbReference type="CDD" id="cd02440">
    <property type="entry name" value="AdoMet_MTases"/>
    <property type="match status" value="1"/>
</dbReference>
<proteinExistence type="predicted"/>
<dbReference type="AlphaFoldDB" id="A0A1R0KJD6"/>
<evidence type="ECO:0000256" key="3">
    <source>
        <dbReference type="ARBA" id="ARBA00022691"/>
    </source>
</evidence>
<dbReference type="InterPro" id="IPR001077">
    <property type="entry name" value="COMT_C"/>
</dbReference>
<dbReference type="InterPro" id="IPR016461">
    <property type="entry name" value="COMT-like"/>
</dbReference>
<dbReference type="PANTHER" id="PTHR43712:SF2">
    <property type="entry name" value="O-METHYLTRANSFERASE CICE"/>
    <property type="match status" value="1"/>
</dbReference>
<sequence>MDESSILDLAGLATPMAIRVAATLGLVERTGTAEHLASETGTAVGPLACLLDHLVSVGVFTVDAETGHYRPTSLGAQIREVGPLLDINAAGGRAELAFVELLGTITTGRPAYAERYGRDFWSDVEADPELRRSFDHLMTWRIEREAPQVAERFDWSRFQDIVDVGGGDGTILEAILRANSQARGRVLDLAPATAAATARFADAGLGDRAGTVTGSFFDPLPAGSDAYLLSDILHDWDDDHAREILTACRRAAAPNGIVVVIELVRERGADTATDLFMLMCYGGRERTIGELAALGAECGLVVGGSRQVSDERTAVEFRVAPGAG</sequence>
<keyword evidence="3" id="KW-0949">S-adenosyl-L-methionine</keyword>